<dbReference type="AlphaFoldDB" id="B3P865"/>
<protein>
    <submittedName>
        <fullName evidence="2">GG11523</fullName>
    </submittedName>
</protein>
<evidence type="ECO:0000256" key="1">
    <source>
        <dbReference type="SAM" id="MobiDB-lite"/>
    </source>
</evidence>
<accession>B3P865</accession>
<dbReference type="EMBL" id="CH954182">
    <property type="protein sequence ID" value="EDV53469.1"/>
    <property type="molecule type" value="Genomic_DNA"/>
</dbReference>
<keyword evidence="3" id="KW-1185">Reference proteome</keyword>
<feature type="compositionally biased region" description="Low complexity" evidence="1">
    <location>
        <begin position="281"/>
        <end position="293"/>
    </location>
</feature>
<proteinExistence type="predicted"/>
<evidence type="ECO:0000313" key="2">
    <source>
        <dbReference type="EMBL" id="EDV53469.1"/>
    </source>
</evidence>
<dbReference type="eggNOG" id="KOG3656">
    <property type="taxonomic scope" value="Eukaryota"/>
</dbReference>
<dbReference type="HOGENOM" id="CLU_032948_0_0_1"/>
<dbReference type="OrthoDB" id="8195535at2759"/>
<gene>
    <name evidence="2" type="primary">Dere\GG11523</name>
    <name evidence="2" type="ORF">Dere_GG11523</name>
</gene>
<evidence type="ECO:0000313" key="3">
    <source>
        <dbReference type="Proteomes" id="UP000008711"/>
    </source>
</evidence>
<organism evidence="2 3">
    <name type="scientific">Drosophila erecta</name>
    <name type="common">Fruit fly</name>
    <dbReference type="NCBI Taxonomy" id="7220"/>
    <lineage>
        <taxon>Eukaryota</taxon>
        <taxon>Metazoa</taxon>
        <taxon>Ecdysozoa</taxon>
        <taxon>Arthropoda</taxon>
        <taxon>Hexapoda</taxon>
        <taxon>Insecta</taxon>
        <taxon>Pterygota</taxon>
        <taxon>Neoptera</taxon>
        <taxon>Endopterygota</taxon>
        <taxon>Diptera</taxon>
        <taxon>Brachycera</taxon>
        <taxon>Muscomorpha</taxon>
        <taxon>Ephydroidea</taxon>
        <taxon>Drosophilidae</taxon>
        <taxon>Drosophila</taxon>
        <taxon>Sophophora</taxon>
    </lineage>
</organism>
<feature type="region of interest" description="Disordered" evidence="1">
    <location>
        <begin position="220"/>
        <end position="264"/>
    </location>
</feature>
<dbReference type="OMA" id="HFQYLPP"/>
<reference evidence="2 3" key="2">
    <citation type="journal article" date="2008" name="Bioinformatics">
        <title>Assembly reconciliation.</title>
        <authorList>
            <person name="Zimin A.V."/>
            <person name="Smith D.R."/>
            <person name="Sutton G."/>
            <person name="Yorke J.A."/>
        </authorList>
    </citation>
    <scope>NUCLEOTIDE SEQUENCE [LARGE SCALE GENOMIC DNA]</scope>
    <source>
        <strain evidence="2 3">TSC#14021-0224.01</strain>
    </source>
</reference>
<name>B3P865_DROER</name>
<dbReference type="Proteomes" id="UP000008711">
    <property type="component" value="Unassembled WGS sequence"/>
</dbReference>
<feature type="region of interest" description="Disordered" evidence="1">
    <location>
        <begin position="276"/>
        <end position="297"/>
    </location>
</feature>
<dbReference type="PhylomeDB" id="B3P865"/>
<reference evidence="2 3" key="1">
    <citation type="journal article" date="2007" name="Nature">
        <title>Evolution of genes and genomes on the Drosophila phylogeny.</title>
        <authorList>
            <consortium name="Drosophila 12 Genomes Consortium"/>
            <person name="Clark A.G."/>
            <person name="Eisen M.B."/>
            <person name="Smith D.R."/>
            <person name="Bergman C.M."/>
            <person name="Oliver B."/>
            <person name="Markow T.A."/>
            <person name="Kaufman T.C."/>
            <person name="Kellis M."/>
            <person name="Gelbart W."/>
            <person name="Iyer V.N."/>
            <person name="Pollard D.A."/>
            <person name="Sackton T.B."/>
            <person name="Larracuente A.M."/>
            <person name="Singh N.D."/>
            <person name="Abad J.P."/>
            <person name="Abt D.N."/>
            <person name="Adryan B."/>
            <person name="Aguade M."/>
            <person name="Akashi H."/>
            <person name="Anderson W.W."/>
            <person name="Aquadro C.F."/>
            <person name="Ardell D.H."/>
            <person name="Arguello R."/>
            <person name="Artieri C.G."/>
            <person name="Barbash D.A."/>
            <person name="Barker D."/>
            <person name="Barsanti P."/>
            <person name="Batterham P."/>
            <person name="Batzoglou S."/>
            <person name="Begun D."/>
            <person name="Bhutkar A."/>
            <person name="Blanco E."/>
            <person name="Bosak S.A."/>
            <person name="Bradley R.K."/>
            <person name="Brand A.D."/>
            <person name="Brent M.R."/>
            <person name="Brooks A.N."/>
            <person name="Brown R.H."/>
            <person name="Butlin R.K."/>
            <person name="Caggese C."/>
            <person name="Calvi B.R."/>
            <person name="Bernardo de Carvalho A."/>
            <person name="Caspi A."/>
            <person name="Castrezana S."/>
            <person name="Celniker S.E."/>
            <person name="Chang J.L."/>
            <person name="Chapple C."/>
            <person name="Chatterji S."/>
            <person name="Chinwalla A."/>
            <person name="Civetta A."/>
            <person name="Clifton S.W."/>
            <person name="Comeron J.M."/>
            <person name="Costello J.C."/>
            <person name="Coyne J.A."/>
            <person name="Daub J."/>
            <person name="David R.G."/>
            <person name="Delcher A.L."/>
            <person name="Delehaunty K."/>
            <person name="Do C.B."/>
            <person name="Ebling H."/>
            <person name="Edwards K."/>
            <person name="Eickbush T."/>
            <person name="Evans J.D."/>
            <person name="Filipski A."/>
            <person name="Findeiss S."/>
            <person name="Freyhult E."/>
            <person name="Fulton L."/>
            <person name="Fulton R."/>
            <person name="Garcia A.C."/>
            <person name="Gardiner A."/>
            <person name="Garfield D.A."/>
            <person name="Garvin B.E."/>
            <person name="Gibson G."/>
            <person name="Gilbert D."/>
            <person name="Gnerre S."/>
            <person name="Godfrey J."/>
            <person name="Good R."/>
            <person name="Gotea V."/>
            <person name="Gravely B."/>
            <person name="Greenberg A.J."/>
            <person name="Griffiths-Jones S."/>
            <person name="Gross S."/>
            <person name="Guigo R."/>
            <person name="Gustafson E.A."/>
            <person name="Haerty W."/>
            <person name="Hahn M.W."/>
            <person name="Halligan D.L."/>
            <person name="Halpern A.L."/>
            <person name="Halter G.M."/>
            <person name="Han M.V."/>
            <person name="Heger A."/>
            <person name="Hillier L."/>
            <person name="Hinrichs A.S."/>
            <person name="Holmes I."/>
            <person name="Hoskins R.A."/>
            <person name="Hubisz M.J."/>
            <person name="Hultmark D."/>
            <person name="Huntley M.A."/>
            <person name="Jaffe D.B."/>
            <person name="Jagadeeshan S."/>
            <person name="Jeck W.R."/>
            <person name="Johnson J."/>
            <person name="Jones C.D."/>
            <person name="Jordan W.C."/>
            <person name="Karpen G.H."/>
            <person name="Kataoka E."/>
            <person name="Keightley P.D."/>
            <person name="Kheradpour P."/>
            <person name="Kirkness E.F."/>
            <person name="Koerich L.B."/>
            <person name="Kristiansen K."/>
            <person name="Kudrna D."/>
            <person name="Kulathinal R.J."/>
            <person name="Kumar S."/>
            <person name="Kwok R."/>
            <person name="Lander E."/>
            <person name="Langley C.H."/>
            <person name="Lapoint R."/>
            <person name="Lazzaro B.P."/>
            <person name="Lee S.J."/>
            <person name="Levesque L."/>
            <person name="Li R."/>
            <person name="Lin C.F."/>
            <person name="Lin M.F."/>
            <person name="Lindblad-Toh K."/>
            <person name="Llopart A."/>
            <person name="Long M."/>
            <person name="Low L."/>
            <person name="Lozovsky E."/>
            <person name="Lu J."/>
            <person name="Luo M."/>
            <person name="Machado C.A."/>
            <person name="Makalowski W."/>
            <person name="Marzo M."/>
            <person name="Matsuda M."/>
            <person name="Matzkin L."/>
            <person name="McAllister B."/>
            <person name="McBride C.S."/>
            <person name="McKernan B."/>
            <person name="McKernan K."/>
            <person name="Mendez-Lago M."/>
            <person name="Minx P."/>
            <person name="Mollenhauer M.U."/>
            <person name="Montooth K."/>
            <person name="Mount S.M."/>
            <person name="Mu X."/>
            <person name="Myers E."/>
            <person name="Negre B."/>
            <person name="Newfeld S."/>
            <person name="Nielsen R."/>
            <person name="Noor M.A."/>
            <person name="O'Grady P."/>
            <person name="Pachter L."/>
            <person name="Papaceit M."/>
            <person name="Parisi M.J."/>
            <person name="Parisi M."/>
            <person name="Parts L."/>
            <person name="Pedersen J.S."/>
            <person name="Pesole G."/>
            <person name="Phillippy A.M."/>
            <person name="Ponting C.P."/>
            <person name="Pop M."/>
            <person name="Porcelli D."/>
            <person name="Powell J.R."/>
            <person name="Prohaska S."/>
            <person name="Pruitt K."/>
            <person name="Puig M."/>
            <person name="Quesneville H."/>
            <person name="Ram K.R."/>
            <person name="Rand D."/>
            <person name="Rasmussen M.D."/>
            <person name="Reed L.K."/>
            <person name="Reenan R."/>
            <person name="Reily A."/>
            <person name="Remington K.A."/>
            <person name="Rieger T.T."/>
            <person name="Ritchie M.G."/>
            <person name="Robin C."/>
            <person name="Rogers Y.H."/>
            <person name="Rohde C."/>
            <person name="Rozas J."/>
            <person name="Rubenfield M.J."/>
            <person name="Ruiz A."/>
            <person name="Russo S."/>
            <person name="Salzberg S.L."/>
            <person name="Sanchez-Gracia A."/>
            <person name="Saranga D.J."/>
            <person name="Sato H."/>
            <person name="Schaeffer S.W."/>
            <person name="Schatz M.C."/>
            <person name="Schlenke T."/>
            <person name="Schwartz R."/>
            <person name="Segarra C."/>
            <person name="Singh R.S."/>
            <person name="Sirot L."/>
            <person name="Sirota M."/>
            <person name="Sisneros N.B."/>
            <person name="Smith C.D."/>
            <person name="Smith T.F."/>
            <person name="Spieth J."/>
            <person name="Stage D.E."/>
            <person name="Stark A."/>
            <person name="Stephan W."/>
            <person name="Strausberg R.L."/>
            <person name="Strempel S."/>
            <person name="Sturgill D."/>
            <person name="Sutton G."/>
            <person name="Sutton G.G."/>
            <person name="Tao W."/>
            <person name="Teichmann S."/>
            <person name="Tobari Y.N."/>
            <person name="Tomimura Y."/>
            <person name="Tsolas J.M."/>
            <person name="Valente V.L."/>
            <person name="Venter E."/>
            <person name="Venter J.C."/>
            <person name="Vicario S."/>
            <person name="Vieira F.G."/>
            <person name="Vilella A.J."/>
            <person name="Villasante A."/>
            <person name="Walenz B."/>
            <person name="Wang J."/>
            <person name="Wasserman M."/>
            <person name="Watts T."/>
            <person name="Wilson D."/>
            <person name="Wilson R.K."/>
            <person name="Wing R.A."/>
            <person name="Wolfner M.F."/>
            <person name="Wong A."/>
            <person name="Wong G.K."/>
            <person name="Wu C.I."/>
            <person name="Wu G."/>
            <person name="Yamamoto D."/>
            <person name="Yang H.P."/>
            <person name="Yang S.P."/>
            <person name="Yorke J.A."/>
            <person name="Yoshida K."/>
            <person name="Zdobnov E."/>
            <person name="Zhang P."/>
            <person name="Zhang Y."/>
            <person name="Zimin A.V."/>
            <person name="Baldwin J."/>
            <person name="Abdouelleil A."/>
            <person name="Abdulkadir J."/>
            <person name="Abebe A."/>
            <person name="Abera B."/>
            <person name="Abreu J."/>
            <person name="Acer S.C."/>
            <person name="Aftuck L."/>
            <person name="Alexander A."/>
            <person name="An P."/>
            <person name="Anderson E."/>
            <person name="Anderson S."/>
            <person name="Arachi H."/>
            <person name="Azer M."/>
            <person name="Bachantsang P."/>
            <person name="Barry A."/>
            <person name="Bayul T."/>
            <person name="Berlin A."/>
            <person name="Bessette D."/>
            <person name="Bloom T."/>
            <person name="Blye J."/>
            <person name="Boguslavskiy L."/>
            <person name="Bonnet C."/>
            <person name="Boukhgalter B."/>
            <person name="Bourzgui I."/>
            <person name="Brown A."/>
            <person name="Cahill P."/>
            <person name="Channer S."/>
            <person name="Cheshatsang Y."/>
            <person name="Chuda L."/>
            <person name="Citroen M."/>
            <person name="Collymore A."/>
            <person name="Cooke P."/>
            <person name="Costello M."/>
            <person name="D'Aco K."/>
            <person name="Daza R."/>
            <person name="De Haan G."/>
            <person name="DeGray S."/>
            <person name="DeMaso C."/>
            <person name="Dhargay N."/>
            <person name="Dooley K."/>
            <person name="Dooley E."/>
            <person name="Doricent M."/>
            <person name="Dorje P."/>
            <person name="Dorjee K."/>
            <person name="Dupes A."/>
            <person name="Elong R."/>
            <person name="Falk J."/>
            <person name="Farina A."/>
            <person name="Faro S."/>
            <person name="Ferguson D."/>
            <person name="Fisher S."/>
            <person name="Foley C.D."/>
            <person name="Franke A."/>
            <person name="Friedrich D."/>
            <person name="Gadbois L."/>
            <person name="Gearin G."/>
            <person name="Gearin C.R."/>
            <person name="Giannoukos G."/>
            <person name="Goode T."/>
            <person name="Graham J."/>
            <person name="Grandbois E."/>
            <person name="Grewal S."/>
            <person name="Gyaltsen K."/>
            <person name="Hafez N."/>
            <person name="Hagos B."/>
            <person name="Hall J."/>
            <person name="Henson C."/>
            <person name="Hollinger A."/>
            <person name="Honan T."/>
            <person name="Huard M.D."/>
            <person name="Hughes L."/>
            <person name="Hurhula B."/>
            <person name="Husby M.E."/>
            <person name="Kamat A."/>
            <person name="Kanga B."/>
            <person name="Kashin S."/>
            <person name="Khazanovich D."/>
            <person name="Kisner P."/>
            <person name="Lance K."/>
            <person name="Lara M."/>
            <person name="Lee W."/>
            <person name="Lennon N."/>
            <person name="Letendre F."/>
            <person name="LeVine R."/>
            <person name="Lipovsky A."/>
            <person name="Liu X."/>
            <person name="Liu J."/>
            <person name="Liu S."/>
            <person name="Lokyitsang T."/>
            <person name="Lokyitsang Y."/>
            <person name="Lubonja R."/>
            <person name="Lui A."/>
            <person name="MacDonald P."/>
            <person name="Magnisalis V."/>
            <person name="Maru K."/>
            <person name="Matthews C."/>
            <person name="McCusker W."/>
            <person name="McDonough S."/>
            <person name="Mehta T."/>
            <person name="Meldrim J."/>
            <person name="Meneus L."/>
            <person name="Mihai O."/>
            <person name="Mihalev A."/>
            <person name="Mihova T."/>
            <person name="Mittelman R."/>
            <person name="Mlenga V."/>
            <person name="Montmayeur A."/>
            <person name="Mulrain L."/>
            <person name="Navidi A."/>
            <person name="Naylor J."/>
            <person name="Negash T."/>
            <person name="Nguyen T."/>
            <person name="Nguyen N."/>
            <person name="Nicol R."/>
            <person name="Norbu C."/>
            <person name="Norbu N."/>
            <person name="Novod N."/>
            <person name="O'Neill B."/>
            <person name="Osman S."/>
            <person name="Markiewicz E."/>
            <person name="Oyono O.L."/>
            <person name="Patti C."/>
            <person name="Phunkhang P."/>
            <person name="Pierre F."/>
            <person name="Priest M."/>
            <person name="Raghuraman S."/>
            <person name="Rege F."/>
            <person name="Reyes R."/>
            <person name="Rise C."/>
            <person name="Rogov P."/>
            <person name="Ross K."/>
            <person name="Ryan E."/>
            <person name="Settipalli S."/>
            <person name="Shea T."/>
            <person name="Sherpa N."/>
            <person name="Shi L."/>
            <person name="Shih D."/>
            <person name="Sparrow T."/>
            <person name="Spaulding J."/>
            <person name="Stalker J."/>
            <person name="Stange-Thomann N."/>
            <person name="Stavropoulos S."/>
            <person name="Stone C."/>
            <person name="Strader C."/>
            <person name="Tesfaye S."/>
            <person name="Thomson T."/>
            <person name="Thoulutsang Y."/>
            <person name="Thoulutsang D."/>
            <person name="Topham K."/>
            <person name="Topping I."/>
            <person name="Tsamla T."/>
            <person name="Vassiliev H."/>
            <person name="Vo A."/>
            <person name="Wangchuk T."/>
            <person name="Wangdi T."/>
            <person name="Weiand M."/>
            <person name="Wilkinson J."/>
            <person name="Wilson A."/>
            <person name="Yadav S."/>
            <person name="Young G."/>
            <person name="Yu Q."/>
            <person name="Zembek L."/>
            <person name="Zhong D."/>
            <person name="Zimmer A."/>
            <person name="Zwirko Z."/>
            <person name="Jaffe D.B."/>
            <person name="Alvarez P."/>
            <person name="Brockman W."/>
            <person name="Butler J."/>
            <person name="Chin C."/>
            <person name="Gnerre S."/>
            <person name="Grabherr M."/>
            <person name="Kleber M."/>
            <person name="Mauceli E."/>
            <person name="MacCallum I."/>
        </authorList>
    </citation>
    <scope>NUCLEOTIDE SEQUENCE [LARGE SCALE GENOMIC DNA]</scope>
    <source>
        <strain evidence="2 3">TSC#14021-0224.01</strain>
    </source>
</reference>
<sequence length="595" mass="62397">MRGLLLVGSHTQIEDYDLNLYIGGNLSLLLVAALPLMCHALPASDKSLSLEDTDLDNEPGESVKESQVQKRSGSFDYVAHLKSGLLSGIGQASASIASGSSGGSSGGGDSYKSHEIVVHGNSVDYDPWSFKKSVLNTIFQAVKAITGGVTALKGQLIKGSGYALSAGGNLVAAGGDKVTDVGKSIINSAHINSHTYATSHSSSGGGLFAKLTALSGGSSGGSSVHKTVSAPGPVPHLAKTEEATPSSDLAADPMAKSEHGACNEPGQAAITTYEIPTGHASYGPPSKPPSYSSATHQYLPPVGGASYSGGAPFSVSHPAAFESPPSNYLPSAYGQDAISANSNDFNIYGHSKLSDEEARKAAAQLQEILSLLPNGKTEYTASKTVALDTGLPTGTGLEQAEVYNSYGIPLPSNLGTLESLSHTESITAAYNPASKNPADVYHQMAKRPSAEELYIQKHPNEGYDYSPPAAAAPPPQAAADYRVENYHATKTNALKDLSPIIAALEVAKRKGNSHGSGPVYSIEKQVHKQSPHFQYLPPVVQKSKYVYSAPPHHQGHSGGYKVRRQVAGGKHTKRVFRPQDYEIQDPLMFNRVLEI</sequence>
<dbReference type="KEGG" id="der:6555083"/>